<evidence type="ECO:0000256" key="1">
    <source>
        <dbReference type="ARBA" id="ARBA00007664"/>
    </source>
</evidence>
<comment type="caution">
    <text evidence="9">The sequence shown here is derived from an EMBL/GenBank/DDBJ whole genome shotgun (WGS) entry which is preliminary data.</text>
</comment>
<evidence type="ECO:0000256" key="7">
    <source>
        <dbReference type="SAM" id="SignalP"/>
    </source>
</evidence>
<dbReference type="InterPro" id="IPR009003">
    <property type="entry name" value="Peptidase_S1_PA"/>
</dbReference>
<dbReference type="FunFam" id="2.40.10.10:FF:000077">
    <property type="entry name" value="Predicted protein"/>
    <property type="match status" value="1"/>
</dbReference>
<dbReference type="GO" id="GO:0004252">
    <property type="term" value="F:serine-type endopeptidase activity"/>
    <property type="evidence" value="ECO:0007669"/>
    <property type="project" value="InterPro"/>
</dbReference>
<dbReference type="Pfam" id="PF00089">
    <property type="entry name" value="Trypsin"/>
    <property type="match status" value="1"/>
</dbReference>
<dbReference type="InterPro" id="IPR001314">
    <property type="entry name" value="Peptidase_S1A"/>
</dbReference>
<keyword evidence="4 6" id="KW-0720">Serine protease</keyword>
<dbReference type="CDD" id="cd00190">
    <property type="entry name" value="Tryp_SPc"/>
    <property type="match status" value="1"/>
</dbReference>
<accession>A0AAN9BUW6</accession>
<organism evidence="9 10">
    <name type="scientific">Littorina saxatilis</name>
    <dbReference type="NCBI Taxonomy" id="31220"/>
    <lineage>
        <taxon>Eukaryota</taxon>
        <taxon>Metazoa</taxon>
        <taxon>Spiralia</taxon>
        <taxon>Lophotrochozoa</taxon>
        <taxon>Mollusca</taxon>
        <taxon>Gastropoda</taxon>
        <taxon>Caenogastropoda</taxon>
        <taxon>Littorinimorpha</taxon>
        <taxon>Littorinoidea</taxon>
        <taxon>Littorinidae</taxon>
        <taxon>Littorina</taxon>
    </lineage>
</organism>
<evidence type="ECO:0000256" key="4">
    <source>
        <dbReference type="ARBA" id="ARBA00022825"/>
    </source>
</evidence>
<dbReference type="EMBL" id="JBAMIC010000002">
    <property type="protein sequence ID" value="KAK7111764.1"/>
    <property type="molecule type" value="Genomic_DNA"/>
</dbReference>
<dbReference type="InterPro" id="IPR043504">
    <property type="entry name" value="Peptidase_S1_PA_chymotrypsin"/>
</dbReference>
<feature type="domain" description="Peptidase S1" evidence="8">
    <location>
        <begin position="45"/>
        <end position="284"/>
    </location>
</feature>
<sequence>MMLALLFLAVGVAVAIPTSTKNLKIDADGCGQRPLARDDDVAPVIVGGRDVNPPYSWPFICSLQSTTGRHFCGGSLIRNLNGVFYFVTAAHCVSANAHESYQVVCGAHNNVLNLNNKPYAQKLSFSRVTRHPSYNSNTYANDIAILTFASQPTLTNAVQAVCIPNSNYNSGETATVIGWGTTREGGSVSNILQEASKPVVSDSACAGAYGSSFRASSMMCAGFIGVGGVDACQGDSGGPLVVRRNGVYDLVGVVSWGYGCARPDYPGVYADVLLMKSWINSVIN</sequence>
<dbReference type="InterPro" id="IPR018114">
    <property type="entry name" value="TRYPSIN_HIS"/>
</dbReference>
<dbReference type="InterPro" id="IPR033116">
    <property type="entry name" value="TRYPSIN_SER"/>
</dbReference>
<dbReference type="AlphaFoldDB" id="A0AAN9BUW6"/>
<keyword evidence="3 6" id="KW-0378">Hydrolase</keyword>
<dbReference type="Proteomes" id="UP001374579">
    <property type="component" value="Unassembled WGS sequence"/>
</dbReference>
<keyword evidence="2 6" id="KW-0645">Protease</keyword>
<dbReference type="PANTHER" id="PTHR24252">
    <property type="entry name" value="ACROSIN-RELATED"/>
    <property type="match status" value="1"/>
</dbReference>
<dbReference type="SMART" id="SM00020">
    <property type="entry name" value="Tryp_SPc"/>
    <property type="match status" value="1"/>
</dbReference>
<keyword evidence="10" id="KW-1185">Reference proteome</keyword>
<evidence type="ECO:0000259" key="8">
    <source>
        <dbReference type="PROSITE" id="PS50240"/>
    </source>
</evidence>
<keyword evidence="7" id="KW-0732">Signal</keyword>
<dbReference type="PROSITE" id="PS00134">
    <property type="entry name" value="TRYPSIN_HIS"/>
    <property type="match status" value="1"/>
</dbReference>
<proteinExistence type="inferred from homology"/>
<dbReference type="PRINTS" id="PR00722">
    <property type="entry name" value="CHYMOTRYPSIN"/>
</dbReference>
<dbReference type="InterPro" id="IPR001254">
    <property type="entry name" value="Trypsin_dom"/>
</dbReference>
<evidence type="ECO:0000256" key="3">
    <source>
        <dbReference type="ARBA" id="ARBA00022801"/>
    </source>
</evidence>
<comment type="similarity">
    <text evidence="1">Belongs to the peptidase S1 family.</text>
</comment>
<dbReference type="Gene3D" id="2.40.10.10">
    <property type="entry name" value="Trypsin-like serine proteases"/>
    <property type="match status" value="1"/>
</dbReference>
<dbReference type="PANTHER" id="PTHR24252:SF7">
    <property type="entry name" value="HYALIN"/>
    <property type="match status" value="1"/>
</dbReference>
<dbReference type="PROSITE" id="PS50240">
    <property type="entry name" value="TRYPSIN_DOM"/>
    <property type="match status" value="1"/>
</dbReference>
<dbReference type="GO" id="GO:0006508">
    <property type="term" value="P:proteolysis"/>
    <property type="evidence" value="ECO:0007669"/>
    <property type="project" value="UniProtKB-KW"/>
</dbReference>
<feature type="chain" id="PRO_5042984277" description="Peptidase S1 domain-containing protein" evidence="7">
    <location>
        <begin position="16"/>
        <end position="284"/>
    </location>
</feature>
<protein>
    <recommendedName>
        <fullName evidence="8">Peptidase S1 domain-containing protein</fullName>
    </recommendedName>
</protein>
<dbReference type="SUPFAM" id="SSF50494">
    <property type="entry name" value="Trypsin-like serine proteases"/>
    <property type="match status" value="1"/>
</dbReference>
<name>A0AAN9BUW6_9CAEN</name>
<gene>
    <name evidence="9" type="ORF">V1264_011342</name>
</gene>
<evidence type="ECO:0000256" key="2">
    <source>
        <dbReference type="ARBA" id="ARBA00022670"/>
    </source>
</evidence>
<keyword evidence="5" id="KW-1015">Disulfide bond</keyword>
<evidence type="ECO:0000313" key="10">
    <source>
        <dbReference type="Proteomes" id="UP001374579"/>
    </source>
</evidence>
<evidence type="ECO:0000256" key="6">
    <source>
        <dbReference type="RuleBase" id="RU363034"/>
    </source>
</evidence>
<evidence type="ECO:0000256" key="5">
    <source>
        <dbReference type="ARBA" id="ARBA00023157"/>
    </source>
</evidence>
<dbReference type="PROSITE" id="PS00135">
    <property type="entry name" value="TRYPSIN_SER"/>
    <property type="match status" value="1"/>
</dbReference>
<feature type="signal peptide" evidence="7">
    <location>
        <begin position="1"/>
        <end position="15"/>
    </location>
</feature>
<reference evidence="9 10" key="1">
    <citation type="submission" date="2024-02" db="EMBL/GenBank/DDBJ databases">
        <title>Chromosome-scale genome assembly of the rough periwinkle Littorina saxatilis.</title>
        <authorList>
            <person name="De Jode A."/>
            <person name="Faria R."/>
            <person name="Formenti G."/>
            <person name="Sims Y."/>
            <person name="Smith T.P."/>
            <person name="Tracey A."/>
            <person name="Wood J.M.D."/>
            <person name="Zagrodzka Z.B."/>
            <person name="Johannesson K."/>
            <person name="Butlin R.K."/>
            <person name="Leder E.H."/>
        </authorList>
    </citation>
    <scope>NUCLEOTIDE SEQUENCE [LARGE SCALE GENOMIC DNA]</scope>
    <source>
        <strain evidence="9">Snail1</strain>
        <tissue evidence="9">Muscle</tissue>
    </source>
</reference>
<evidence type="ECO:0000313" key="9">
    <source>
        <dbReference type="EMBL" id="KAK7111764.1"/>
    </source>
</evidence>